<feature type="compositionally biased region" description="Basic residues" evidence="1">
    <location>
        <begin position="1"/>
        <end position="10"/>
    </location>
</feature>
<sequence length="201" mass="23864">MLRGYGRKIHGYGSPKTKDENEKLSAAQYGAMQYDAMRCDVVWYGTIRSSSRDDNDDDDENDDDDDKDEDGDGDDANLRKPNENRDGIRERWIYYPERSQRRVVERWVFDDDYDDDYDDDDDDDYDDESQRNGSPFERTVGETKKEKEEVGGGELKLAASLAARVPHSQRDYDYDYDYVYDYDYDYDYEYDDEKEEEVEKL</sequence>
<accession>A0A834KAP6</accession>
<evidence type="ECO:0000313" key="2">
    <source>
        <dbReference type="EMBL" id="KAF7403183.1"/>
    </source>
</evidence>
<feature type="compositionally biased region" description="Basic and acidic residues" evidence="1">
    <location>
        <begin position="139"/>
        <end position="150"/>
    </location>
</feature>
<dbReference type="Proteomes" id="UP000617340">
    <property type="component" value="Unassembled WGS sequence"/>
</dbReference>
<reference evidence="2" key="1">
    <citation type="journal article" date="2020" name="G3 (Bethesda)">
        <title>High-Quality Assemblies for Three Invasive Social Wasps from the &lt;i&gt;Vespula&lt;/i&gt; Genus.</title>
        <authorList>
            <person name="Harrop T.W.R."/>
            <person name="Guhlin J."/>
            <person name="McLaughlin G.M."/>
            <person name="Permina E."/>
            <person name="Stockwell P."/>
            <person name="Gilligan J."/>
            <person name="Le Lec M.F."/>
            <person name="Gruber M.A.M."/>
            <person name="Quinn O."/>
            <person name="Lovegrove M."/>
            <person name="Duncan E.J."/>
            <person name="Remnant E.J."/>
            <person name="Van Eeckhoven J."/>
            <person name="Graham B."/>
            <person name="Knapp R.A."/>
            <person name="Langford K.W."/>
            <person name="Kronenberg Z."/>
            <person name="Press M.O."/>
            <person name="Eacker S.M."/>
            <person name="Wilson-Rankin E.E."/>
            <person name="Purcell J."/>
            <person name="Lester P.J."/>
            <person name="Dearden P.K."/>
        </authorList>
    </citation>
    <scope>NUCLEOTIDE SEQUENCE</scope>
    <source>
        <strain evidence="2">Linc-1</strain>
    </source>
</reference>
<protein>
    <submittedName>
        <fullName evidence="2">Uncharacterized protein</fullName>
    </submittedName>
</protein>
<evidence type="ECO:0000313" key="3">
    <source>
        <dbReference type="Proteomes" id="UP000617340"/>
    </source>
</evidence>
<name>A0A834KAP6_VESGE</name>
<dbReference type="EMBL" id="JACSDZ010000005">
    <property type="protein sequence ID" value="KAF7403183.1"/>
    <property type="molecule type" value="Genomic_DNA"/>
</dbReference>
<dbReference type="AlphaFoldDB" id="A0A834KAP6"/>
<evidence type="ECO:0000256" key="1">
    <source>
        <dbReference type="SAM" id="MobiDB-lite"/>
    </source>
</evidence>
<keyword evidence="3" id="KW-1185">Reference proteome</keyword>
<organism evidence="2 3">
    <name type="scientific">Vespula germanica</name>
    <name type="common">German yellow jacket</name>
    <name type="synonym">Paravespula germanica</name>
    <dbReference type="NCBI Taxonomy" id="30212"/>
    <lineage>
        <taxon>Eukaryota</taxon>
        <taxon>Metazoa</taxon>
        <taxon>Ecdysozoa</taxon>
        <taxon>Arthropoda</taxon>
        <taxon>Hexapoda</taxon>
        <taxon>Insecta</taxon>
        <taxon>Pterygota</taxon>
        <taxon>Neoptera</taxon>
        <taxon>Endopterygota</taxon>
        <taxon>Hymenoptera</taxon>
        <taxon>Apocrita</taxon>
        <taxon>Aculeata</taxon>
        <taxon>Vespoidea</taxon>
        <taxon>Vespidae</taxon>
        <taxon>Vespinae</taxon>
        <taxon>Vespula</taxon>
    </lineage>
</organism>
<feature type="compositionally biased region" description="Acidic residues" evidence="1">
    <location>
        <begin position="54"/>
        <end position="75"/>
    </location>
</feature>
<proteinExistence type="predicted"/>
<feature type="region of interest" description="Disordered" evidence="1">
    <location>
        <begin position="1"/>
        <end position="20"/>
    </location>
</feature>
<feature type="compositionally biased region" description="Basic and acidic residues" evidence="1">
    <location>
        <begin position="76"/>
        <end position="91"/>
    </location>
</feature>
<feature type="region of interest" description="Disordered" evidence="1">
    <location>
        <begin position="105"/>
        <end position="151"/>
    </location>
</feature>
<gene>
    <name evidence="2" type="ORF">HZH68_005977</name>
</gene>
<comment type="caution">
    <text evidence="2">The sequence shown here is derived from an EMBL/GenBank/DDBJ whole genome shotgun (WGS) entry which is preliminary data.</text>
</comment>
<feature type="region of interest" description="Disordered" evidence="1">
    <location>
        <begin position="48"/>
        <end position="91"/>
    </location>
</feature>
<feature type="compositionally biased region" description="Acidic residues" evidence="1">
    <location>
        <begin position="110"/>
        <end position="127"/>
    </location>
</feature>